<name>A0A2P8Q5T6_9ACTN</name>
<keyword evidence="2" id="KW-0812">Transmembrane</keyword>
<evidence type="ECO:0000313" key="4">
    <source>
        <dbReference type="Proteomes" id="UP000240429"/>
    </source>
</evidence>
<reference evidence="3 4" key="1">
    <citation type="submission" date="2018-03" db="EMBL/GenBank/DDBJ databases">
        <title>Streptomyces dioscori sp. nov., a novel endophytic actinobacterium isolated from bulbil of Dioscorea bulbifera L.</title>
        <authorList>
            <person name="Zhikuan W."/>
        </authorList>
    </citation>
    <scope>NUCLEOTIDE SEQUENCE [LARGE SCALE GENOMIC DNA]</scope>
    <source>
        <strain evidence="3 4">A217</strain>
    </source>
</reference>
<accession>A0A2P8Q5T6</accession>
<dbReference type="EMBL" id="PYBJ01000013">
    <property type="protein sequence ID" value="PSM41611.1"/>
    <property type="molecule type" value="Genomic_DNA"/>
</dbReference>
<evidence type="ECO:0000313" key="3">
    <source>
        <dbReference type="EMBL" id="PSM41611.1"/>
    </source>
</evidence>
<feature type="transmembrane region" description="Helical" evidence="2">
    <location>
        <begin position="46"/>
        <end position="72"/>
    </location>
</feature>
<feature type="region of interest" description="Disordered" evidence="1">
    <location>
        <begin position="131"/>
        <end position="152"/>
    </location>
</feature>
<gene>
    <name evidence="3" type="ORF">C6Y14_20225</name>
</gene>
<organism evidence="3 4">
    <name type="scientific">Streptomyces dioscori</name>
    <dbReference type="NCBI Taxonomy" id="2109333"/>
    <lineage>
        <taxon>Bacteria</taxon>
        <taxon>Bacillati</taxon>
        <taxon>Actinomycetota</taxon>
        <taxon>Actinomycetes</taxon>
        <taxon>Kitasatosporales</taxon>
        <taxon>Streptomycetaceae</taxon>
        <taxon>Streptomyces</taxon>
        <taxon>Streptomyces aurantiacus group</taxon>
    </lineage>
</organism>
<keyword evidence="2" id="KW-0472">Membrane</keyword>
<feature type="transmembrane region" description="Helical" evidence="2">
    <location>
        <begin position="93"/>
        <end position="120"/>
    </location>
</feature>
<evidence type="ECO:0000256" key="2">
    <source>
        <dbReference type="SAM" id="Phobius"/>
    </source>
</evidence>
<evidence type="ECO:0000256" key="1">
    <source>
        <dbReference type="SAM" id="MobiDB-lite"/>
    </source>
</evidence>
<feature type="compositionally biased region" description="Polar residues" evidence="1">
    <location>
        <begin position="142"/>
        <end position="152"/>
    </location>
</feature>
<feature type="compositionally biased region" description="Basic and acidic residues" evidence="1">
    <location>
        <begin position="131"/>
        <end position="141"/>
    </location>
</feature>
<keyword evidence="4" id="KW-1185">Reference proteome</keyword>
<proteinExistence type="predicted"/>
<keyword evidence="2" id="KW-1133">Transmembrane helix</keyword>
<dbReference type="Proteomes" id="UP000240429">
    <property type="component" value="Unassembled WGS sequence"/>
</dbReference>
<protein>
    <submittedName>
        <fullName evidence="3">Uncharacterized protein</fullName>
    </submittedName>
</protein>
<sequence>MALLGWTWLAVSLFGMSGYCIGAALLTDRPSTGDRVGGVLVGVGSALSGVMASAFVFAALTEVCAAGAANAADSARKRWVQGQRGAARLNLRYAVSAARVASVSAVLVGLVTGLFGFLAIGKRAADRAHDAHEHAESEIARTRSTLGENLDS</sequence>
<comment type="caution">
    <text evidence="3">The sequence shown here is derived from an EMBL/GenBank/DDBJ whole genome shotgun (WGS) entry which is preliminary data.</text>
</comment>
<dbReference type="AlphaFoldDB" id="A0A2P8Q5T6"/>